<evidence type="ECO:0000256" key="1">
    <source>
        <dbReference type="ARBA" id="ARBA00001947"/>
    </source>
</evidence>
<dbReference type="InterPro" id="IPR045175">
    <property type="entry name" value="M28_fam"/>
</dbReference>
<dbReference type="Pfam" id="PF04389">
    <property type="entry name" value="Peptidase_M28"/>
    <property type="match status" value="1"/>
</dbReference>
<dbReference type="AlphaFoldDB" id="A0A3N4L0F3"/>
<dbReference type="GO" id="GO:0004177">
    <property type="term" value="F:aminopeptidase activity"/>
    <property type="evidence" value="ECO:0007669"/>
    <property type="project" value="UniProtKB-KW"/>
</dbReference>
<dbReference type="Gene3D" id="3.40.630.10">
    <property type="entry name" value="Zn peptidases"/>
    <property type="match status" value="1"/>
</dbReference>
<gene>
    <name evidence="13" type="ORF">P167DRAFT_516993</name>
</gene>
<protein>
    <recommendedName>
        <fullName evidence="11">Peptide hydrolase</fullName>
        <ecNumber evidence="11">3.4.-.-</ecNumber>
    </recommendedName>
</protein>
<dbReference type="GO" id="GO:0008235">
    <property type="term" value="F:metalloexopeptidase activity"/>
    <property type="evidence" value="ECO:0007669"/>
    <property type="project" value="InterPro"/>
</dbReference>
<feature type="chain" id="PRO_5017850941" description="Peptide hydrolase" evidence="11">
    <location>
        <begin position="19"/>
        <end position="369"/>
    </location>
</feature>
<evidence type="ECO:0000256" key="3">
    <source>
        <dbReference type="ARBA" id="ARBA00022438"/>
    </source>
</evidence>
<evidence type="ECO:0000259" key="12">
    <source>
        <dbReference type="Pfam" id="PF04389"/>
    </source>
</evidence>
<comment type="similarity">
    <text evidence="10">Belongs to the peptidase M28 family. M28E subfamily.</text>
</comment>
<dbReference type="PANTHER" id="PTHR12147:SF56">
    <property type="entry name" value="AMINOPEPTIDASE YDR415C-RELATED"/>
    <property type="match status" value="1"/>
</dbReference>
<evidence type="ECO:0000256" key="9">
    <source>
        <dbReference type="ARBA" id="ARBA00023157"/>
    </source>
</evidence>
<proteinExistence type="inferred from homology"/>
<dbReference type="STRING" id="1392247.A0A3N4L0F3"/>
<keyword evidence="6 11" id="KW-0732">Signal</keyword>
<keyword evidence="9" id="KW-1015">Disulfide bond</keyword>
<organism evidence="13 14">
    <name type="scientific">Morchella conica CCBAS932</name>
    <dbReference type="NCBI Taxonomy" id="1392247"/>
    <lineage>
        <taxon>Eukaryota</taxon>
        <taxon>Fungi</taxon>
        <taxon>Dikarya</taxon>
        <taxon>Ascomycota</taxon>
        <taxon>Pezizomycotina</taxon>
        <taxon>Pezizomycetes</taxon>
        <taxon>Pezizales</taxon>
        <taxon>Morchellaceae</taxon>
        <taxon>Morchella</taxon>
    </lineage>
</organism>
<evidence type="ECO:0000313" key="14">
    <source>
        <dbReference type="Proteomes" id="UP000277580"/>
    </source>
</evidence>
<evidence type="ECO:0000256" key="2">
    <source>
        <dbReference type="ARBA" id="ARBA00011245"/>
    </source>
</evidence>
<feature type="domain" description="Peptidase M28" evidence="12">
    <location>
        <begin position="167"/>
        <end position="358"/>
    </location>
</feature>
<evidence type="ECO:0000256" key="6">
    <source>
        <dbReference type="ARBA" id="ARBA00022729"/>
    </source>
</evidence>
<evidence type="ECO:0000256" key="10">
    <source>
        <dbReference type="ARBA" id="ARBA00043962"/>
    </source>
</evidence>
<evidence type="ECO:0000256" key="5">
    <source>
        <dbReference type="ARBA" id="ARBA00022723"/>
    </source>
</evidence>
<dbReference type="InterPro" id="IPR007484">
    <property type="entry name" value="Peptidase_M28"/>
</dbReference>
<dbReference type="Proteomes" id="UP000277580">
    <property type="component" value="Unassembled WGS sequence"/>
</dbReference>
<dbReference type="OrthoDB" id="2214at2759"/>
<feature type="signal peptide" evidence="11">
    <location>
        <begin position="1"/>
        <end position="18"/>
    </location>
</feature>
<evidence type="ECO:0000256" key="4">
    <source>
        <dbReference type="ARBA" id="ARBA00022670"/>
    </source>
</evidence>
<evidence type="ECO:0000256" key="8">
    <source>
        <dbReference type="ARBA" id="ARBA00022833"/>
    </source>
</evidence>
<dbReference type="PANTHER" id="PTHR12147">
    <property type="entry name" value="METALLOPEPTIDASE M28 FAMILY MEMBER"/>
    <property type="match status" value="1"/>
</dbReference>
<keyword evidence="5 11" id="KW-0479">Metal-binding</keyword>
<comment type="cofactor">
    <cofactor evidence="1">
        <name>Zn(2+)</name>
        <dbReference type="ChEBI" id="CHEBI:29105"/>
    </cofactor>
</comment>
<comment type="subunit">
    <text evidence="2">Monomer.</text>
</comment>
<dbReference type="InParanoid" id="A0A3N4L0F3"/>
<keyword evidence="7 11" id="KW-0378">Hydrolase</keyword>
<accession>A0A3N4L0F3</accession>
<evidence type="ECO:0000256" key="11">
    <source>
        <dbReference type="RuleBase" id="RU361240"/>
    </source>
</evidence>
<keyword evidence="8 11" id="KW-0862">Zinc</keyword>
<dbReference type="GO" id="GO:0046872">
    <property type="term" value="F:metal ion binding"/>
    <property type="evidence" value="ECO:0007669"/>
    <property type="project" value="UniProtKB-KW"/>
</dbReference>
<name>A0A3N4L0F3_9PEZI</name>
<dbReference type="EC" id="3.4.-.-" evidence="11"/>
<sequence length="369" mass="39454">MLVKGLLPLLALVKIAVSLPAAPVPPSEGLRLVKFSEDDEGTWVTEDQKFDLFISKKINFVDVTDTWQLEEFGATTGSSLEARQISFPSGPTHQSQANPLIAVAGKSNPQSWTNTFTSYNNRYYRSTTGVTSATWLYNTIKNIGAANSAITVTQYSHSASGFSQQSVIAKIPGTSSATVVIGAHLDSVGTTTSGRAPGADDNNSGTVTILEAFRVLANAKFAPTNTLEFHWYAGEEGGLLGSRAIFNSYASAGRNIKAVLVQDMTGYSPNNVIAVYTDYVSTALTNFIKTIVPVYTSLPVITDVCGYGCSDHASANSAGYPASFVTEDTFDDSSPYIHSASDTVSTLDFDHILEHIKLTIGFAVEASYF</sequence>
<evidence type="ECO:0000256" key="7">
    <source>
        <dbReference type="ARBA" id="ARBA00022801"/>
    </source>
</evidence>
<keyword evidence="14" id="KW-1185">Reference proteome</keyword>
<reference evidence="13 14" key="1">
    <citation type="journal article" date="2018" name="Nat. Ecol. Evol.">
        <title>Pezizomycetes genomes reveal the molecular basis of ectomycorrhizal truffle lifestyle.</title>
        <authorList>
            <person name="Murat C."/>
            <person name="Payen T."/>
            <person name="Noel B."/>
            <person name="Kuo A."/>
            <person name="Morin E."/>
            <person name="Chen J."/>
            <person name="Kohler A."/>
            <person name="Krizsan K."/>
            <person name="Balestrini R."/>
            <person name="Da Silva C."/>
            <person name="Montanini B."/>
            <person name="Hainaut M."/>
            <person name="Levati E."/>
            <person name="Barry K.W."/>
            <person name="Belfiori B."/>
            <person name="Cichocki N."/>
            <person name="Clum A."/>
            <person name="Dockter R.B."/>
            <person name="Fauchery L."/>
            <person name="Guy J."/>
            <person name="Iotti M."/>
            <person name="Le Tacon F."/>
            <person name="Lindquist E.A."/>
            <person name="Lipzen A."/>
            <person name="Malagnac F."/>
            <person name="Mello A."/>
            <person name="Molinier V."/>
            <person name="Miyauchi S."/>
            <person name="Poulain J."/>
            <person name="Riccioni C."/>
            <person name="Rubini A."/>
            <person name="Sitrit Y."/>
            <person name="Splivallo R."/>
            <person name="Traeger S."/>
            <person name="Wang M."/>
            <person name="Zifcakova L."/>
            <person name="Wipf D."/>
            <person name="Zambonelli A."/>
            <person name="Paolocci F."/>
            <person name="Nowrousian M."/>
            <person name="Ottonello S."/>
            <person name="Baldrian P."/>
            <person name="Spatafora J.W."/>
            <person name="Henrissat B."/>
            <person name="Nagy L.G."/>
            <person name="Aury J.M."/>
            <person name="Wincker P."/>
            <person name="Grigoriev I.V."/>
            <person name="Bonfante P."/>
            <person name="Martin F.M."/>
        </authorList>
    </citation>
    <scope>NUCLEOTIDE SEQUENCE [LARGE SCALE GENOMIC DNA]</scope>
    <source>
        <strain evidence="13 14">CCBAS932</strain>
    </source>
</reference>
<keyword evidence="3" id="KW-0031">Aminopeptidase</keyword>
<dbReference type="SUPFAM" id="SSF53187">
    <property type="entry name" value="Zn-dependent exopeptidases"/>
    <property type="match status" value="1"/>
</dbReference>
<dbReference type="GO" id="GO:0006508">
    <property type="term" value="P:proteolysis"/>
    <property type="evidence" value="ECO:0007669"/>
    <property type="project" value="UniProtKB-KW"/>
</dbReference>
<keyword evidence="4 11" id="KW-0645">Protease</keyword>
<evidence type="ECO:0000313" key="13">
    <source>
        <dbReference type="EMBL" id="RPB16287.1"/>
    </source>
</evidence>
<dbReference type="EMBL" id="ML119109">
    <property type="protein sequence ID" value="RPB16287.1"/>
    <property type="molecule type" value="Genomic_DNA"/>
</dbReference>